<dbReference type="AlphaFoldDB" id="A0A6L9JQE6"/>
<dbReference type="Proteomes" id="UP000479300">
    <property type="component" value="Unassembled WGS sequence"/>
</dbReference>
<accession>A0A6L9JQE6</accession>
<protein>
    <submittedName>
        <fullName evidence="1">Uncharacterized protein</fullName>
    </submittedName>
</protein>
<dbReference type="EMBL" id="WSFA01000033">
    <property type="protein sequence ID" value="NDL39945.1"/>
    <property type="molecule type" value="Genomic_DNA"/>
</dbReference>
<proteinExistence type="predicted"/>
<sequence length="110" mass="12119">MKKINLLVITSVISLLLCAKSFASDDLVCGDYTQDYGTLTGTLVKLIDRSSWTTTNYVIQVDNGNRYCVRVGNIEDTIRNTLISSAFFLGSRVTVSLTNEHTITGIAIHE</sequence>
<reference evidence="1 2" key="1">
    <citation type="submission" date="2019-12" db="EMBL/GenBank/DDBJ databases">
        <title>Engineering Photorhabdus to improve their lethality against agricultural pests.</title>
        <authorList>
            <person name="Machado R.A.R."/>
        </authorList>
    </citation>
    <scope>NUCLEOTIDE SEQUENCE [LARGE SCALE GENOMIC DNA]</scope>
    <source>
        <strain evidence="1 2">EN01</strain>
    </source>
</reference>
<dbReference type="RefSeq" id="WP_162107613.1">
    <property type="nucleotide sequence ID" value="NZ_CAWPHK010000032.1"/>
</dbReference>
<gene>
    <name evidence="1" type="ORF">GPY51_14510</name>
</gene>
<organism evidence="1 2">
    <name type="scientific">Photorhabdus laumondii subsp. laumondii</name>
    <name type="common">Photorhabdus luminescens subsp. laumondii</name>
    <dbReference type="NCBI Taxonomy" id="141679"/>
    <lineage>
        <taxon>Bacteria</taxon>
        <taxon>Pseudomonadati</taxon>
        <taxon>Pseudomonadota</taxon>
        <taxon>Gammaproteobacteria</taxon>
        <taxon>Enterobacterales</taxon>
        <taxon>Morganellaceae</taxon>
        <taxon>Photorhabdus</taxon>
    </lineage>
</organism>
<name>A0A6L9JQE6_PHOLM</name>
<evidence type="ECO:0000313" key="2">
    <source>
        <dbReference type="Proteomes" id="UP000479300"/>
    </source>
</evidence>
<comment type="caution">
    <text evidence="1">The sequence shown here is derived from an EMBL/GenBank/DDBJ whole genome shotgun (WGS) entry which is preliminary data.</text>
</comment>
<evidence type="ECO:0000313" key="1">
    <source>
        <dbReference type="EMBL" id="NDL39945.1"/>
    </source>
</evidence>